<dbReference type="GO" id="GO:0006351">
    <property type="term" value="P:DNA-templated transcription"/>
    <property type="evidence" value="ECO:0007669"/>
    <property type="project" value="InterPro"/>
</dbReference>
<accession>A0AAN8NU49</accession>
<evidence type="ECO:0000313" key="7">
    <source>
        <dbReference type="Proteomes" id="UP001313282"/>
    </source>
</evidence>
<organism evidence="6 7">
    <name type="scientific">Orbilia javanica</name>
    <dbReference type="NCBI Taxonomy" id="47235"/>
    <lineage>
        <taxon>Eukaryota</taxon>
        <taxon>Fungi</taxon>
        <taxon>Dikarya</taxon>
        <taxon>Ascomycota</taxon>
        <taxon>Pezizomycotina</taxon>
        <taxon>Orbiliomycetes</taxon>
        <taxon>Orbiliales</taxon>
        <taxon>Orbiliaceae</taxon>
        <taxon>Orbilia</taxon>
    </lineage>
</organism>
<dbReference type="EMBL" id="JAVHNR010000005">
    <property type="protein sequence ID" value="KAK6343013.1"/>
    <property type="molecule type" value="Genomic_DNA"/>
</dbReference>
<dbReference type="PANTHER" id="PTHR31001">
    <property type="entry name" value="UNCHARACTERIZED TRANSCRIPTIONAL REGULATORY PROTEIN"/>
    <property type="match status" value="1"/>
</dbReference>
<feature type="domain" description="Xylanolytic transcriptional activator regulatory" evidence="5">
    <location>
        <begin position="257"/>
        <end position="335"/>
    </location>
</feature>
<dbReference type="GO" id="GO:0003677">
    <property type="term" value="F:DNA binding"/>
    <property type="evidence" value="ECO:0007669"/>
    <property type="project" value="InterPro"/>
</dbReference>
<dbReference type="Pfam" id="PF04082">
    <property type="entry name" value="Fungal_trans"/>
    <property type="match status" value="1"/>
</dbReference>
<dbReference type="Proteomes" id="UP001313282">
    <property type="component" value="Unassembled WGS sequence"/>
</dbReference>
<evidence type="ECO:0000256" key="3">
    <source>
        <dbReference type="ARBA" id="ARBA00023242"/>
    </source>
</evidence>
<reference evidence="6 7" key="1">
    <citation type="submission" date="2019-10" db="EMBL/GenBank/DDBJ databases">
        <authorList>
            <person name="Palmer J.M."/>
        </authorList>
    </citation>
    <scope>NUCLEOTIDE SEQUENCE [LARGE SCALE GENOMIC DNA]</scope>
    <source>
        <strain evidence="6 7">TWF718</strain>
    </source>
</reference>
<comment type="caution">
    <text evidence="6">The sequence shown here is derived from an EMBL/GenBank/DDBJ whole genome shotgun (WGS) entry which is preliminary data.</text>
</comment>
<dbReference type="AlphaFoldDB" id="A0AAN8NU49"/>
<dbReference type="InterPro" id="IPR050613">
    <property type="entry name" value="Sec_Metabolite_Reg"/>
</dbReference>
<evidence type="ECO:0000256" key="4">
    <source>
        <dbReference type="SAM" id="MobiDB-lite"/>
    </source>
</evidence>
<evidence type="ECO:0000256" key="2">
    <source>
        <dbReference type="ARBA" id="ARBA00022723"/>
    </source>
</evidence>
<dbReference type="GO" id="GO:0005634">
    <property type="term" value="C:nucleus"/>
    <property type="evidence" value="ECO:0007669"/>
    <property type="project" value="UniProtKB-SubCell"/>
</dbReference>
<feature type="region of interest" description="Disordered" evidence="4">
    <location>
        <begin position="1"/>
        <end position="58"/>
    </location>
</feature>
<comment type="subcellular location">
    <subcellularLocation>
        <location evidence="1">Nucleus</location>
    </subcellularLocation>
</comment>
<evidence type="ECO:0000313" key="6">
    <source>
        <dbReference type="EMBL" id="KAK6343013.1"/>
    </source>
</evidence>
<gene>
    <name evidence="6" type="ORF">TWF718_008391</name>
</gene>
<dbReference type="InterPro" id="IPR007219">
    <property type="entry name" value="XnlR_reg_dom"/>
</dbReference>
<dbReference type="SMART" id="SM00906">
    <property type="entry name" value="Fungal_trans"/>
    <property type="match status" value="1"/>
</dbReference>
<dbReference type="CDD" id="cd12148">
    <property type="entry name" value="fungal_TF_MHR"/>
    <property type="match status" value="1"/>
</dbReference>
<sequence length="624" mass="70753">MVSQLGSEVENAVIGDVSNKKDESDPSSTMEDVVQLETPSSGDFSEQTQSDTRQESDSMILESNGDLIVGDRFWTIFCGEVERIFESARGPEPYSFEVHHDSNAGPDSGSQSHINYYNFLLRQADAVAKYDLIHPHPSQLLLLWQIYVDDIDPFIKILHIPSMTRLIRDLRGQYHSLKPATESLIMAISLAAISITSEEDISNNFHTSKQELLSRYRLLTEKTFEKSEILTSDTIESIQALAIYIYTLHLNDERKRVWALSGVLVKMALRLNLHKDIKSTTNLGTDPLENECRRRLWWQVCLTDSASNLGVPSASKFLISEDMFDTPIPSNVDDADIRNTSLDRLNTEPRRTDMTIFLVRCEVWRLSQRLQAIISSQKPLRGLAPEDAMQFFQNARSEIEENYLKHLRSDIKIESFANTTTQLFFSKVELRLLEANFLHDKNISSTINLEPQAQEKAFTLALSILNLSYSLQHEPEWNPWLWHIRDKAPPYHALSIVLNTICYRPWDSKFDDALSSSLKSTATIPKGSPQQTHFTNLLTIAQSRIESHDITRTAAAAEAPGLQSPILLDVLSTYDGVLPIQADNLNFITSGDIEKPMSALTNHGTWDDMINIFEPWDSWDMGGM</sequence>
<protein>
    <recommendedName>
        <fullName evidence="5">Xylanolytic transcriptional activator regulatory domain-containing protein</fullName>
    </recommendedName>
</protein>
<proteinExistence type="predicted"/>
<dbReference type="GO" id="GO:0008270">
    <property type="term" value="F:zinc ion binding"/>
    <property type="evidence" value="ECO:0007669"/>
    <property type="project" value="InterPro"/>
</dbReference>
<keyword evidence="3" id="KW-0539">Nucleus</keyword>
<dbReference type="PANTHER" id="PTHR31001:SF50">
    <property type="entry name" value="ZN(II)2CYS6 TRANSCRIPTION FACTOR (EUROFUNG)"/>
    <property type="match status" value="1"/>
</dbReference>
<feature type="compositionally biased region" description="Polar residues" evidence="4">
    <location>
        <begin position="37"/>
        <end position="51"/>
    </location>
</feature>
<keyword evidence="2" id="KW-0479">Metal-binding</keyword>
<name>A0AAN8NU49_9PEZI</name>
<keyword evidence="7" id="KW-1185">Reference proteome</keyword>
<evidence type="ECO:0000256" key="1">
    <source>
        <dbReference type="ARBA" id="ARBA00004123"/>
    </source>
</evidence>
<evidence type="ECO:0000259" key="5">
    <source>
        <dbReference type="SMART" id="SM00906"/>
    </source>
</evidence>